<dbReference type="PROSITE" id="PS51419">
    <property type="entry name" value="RAB"/>
    <property type="match status" value="1"/>
</dbReference>
<proteinExistence type="predicted"/>
<sequence>TCRLAVVGDKGAGKTSLIYRFSRDRLPSADERLLSVLDTDDMDISRDGSQIRLVVHDTSGDDDYAKVRALLYNQVDGIILCFSLDSPKSLARLQLDWSPELRHLCHETPFVLVGTKKDLRDKAKLRASVCERVFVTKKQGKQLAKHISANAYLECSALDSESKGKDVKRVFGRAMRESMKRR</sequence>
<dbReference type="Proteomes" id="UP000678393">
    <property type="component" value="Unassembled WGS sequence"/>
</dbReference>
<comment type="caution">
    <text evidence="3">The sequence shown here is derived from an EMBL/GenBank/DDBJ whole genome shotgun (WGS) entry which is preliminary data.</text>
</comment>
<dbReference type="OrthoDB" id="6143571at2759"/>
<dbReference type="InterPro" id="IPR003578">
    <property type="entry name" value="Small_GTPase_Rho"/>
</dbReference>
<dbReference type="SMART" id="SM00173">
    <property type="entry name" value="RAS"/>
    <property type="match status" value="1"/>
</dbReference>
<evidence type="ECO:0000256" key="1">
    <source>
        <dbReference type="ARBA" id="ARBA00022741"/>
    </source>
</evidence>
<keyword evidence="4" id="KW-1185">Reference proteome</keyword>
<dbReference type="NCBIfam" id="TIGR00231">
    <property type="entry name" value="small_GTP"/>
    <property type="match status" value="1"/>
</dbReference>
<dbReference type="PROSITE" id="PS51421">
    <property type="entry name" value="RAS"/>
    <property type="match status" value="1"/>
</dbReference>
<evidence type="ECO:0000313" key="4">
    <source>
        <dbReference type="Proteomes" id="UP000678393"/>
    </source>
</evidence>
<dbReference type="InterPro" id="IPR005225">
    <property type="entry name" value="Small_GTP-bd"/>
</dbReference>
<dbReference type="CDD" id="cd00157">
    <property type="entry name" value="Rho"/>
    <property type="match status" value="1"/>
</dbReference>
<organism evidence="3 4">
    <name type="scientific">Candidula unifasciata</name>
    <dbReference type="NCBI Taxonomy" id="100452"/>
    <lineage>
        <taxon>Eukaryota</taxon>
        <taxon>Metazoa</taxon>
        <taxon>Spiralia</taxon>
        <taxon>Lophotrochozoa</taxon>
        <taxon>Mollusca</taxon>
        <taxon>Gastropoda</taxon>
        <taxon>Heterobranchia</taxon>
        <taxon>Euthyneura</taxon>
        <taxon>Panpulmonata</taxon>
        <taxon>Eupulmonata</taxon>
        <taxon>Stylommatophora</taxon>
        <taxon>Helicina</taxon>
        <taxon>Helicoidea</taxon>
        <taxon>Geomitridae</taxon>
        <taxon>Candidula</taxon>
    </lineage>
</organism>
<dbReference type="SMART" id="SM00175">
    <property type="entry name" value="RAB"/>
    <property type="match status" value="1"/>
</dbReference>
<evidence type="ECO:0000313" key="3">
    <source>
        <dbReference type="EMBL" id="CAG5121696.1"/>
    </source>
</evidence>
<evidence type="ECO:0000256" key="2">
    <source>
        <dbReference type="ARBA" id="ARBA00023134"/>
    </source>
</evidence>
<gene>
    <name evidence="3" type="ORF">CUNI_LOCUS7254</name>
</gene>
<feature type="non-terminal residue" evidence="3">
    <location>
        <position position="1"/>
    </location>
</feature>
<dbReference type="GO" id="GO:0005525">
    <property type="term" value="F:GTP binding"/>
    <property type="evidence" value="ECO:0007669"/>
    <property type="project" value="UniProtKB-KW"/>
</dbReference>
<dbReference type="PRINTS" id="PR00449">
    <property type="entry name" value="RASTRNSFRMNG"/>
</dbReference>
<protein>
    <submittedName>
        <fullName evidence="3">Uncharacterized protein</fullName>
    </submittedName>
</protein>
<dbReference type="AlphaFoldDB" id="A0A8S3Z4P0"/>
<reference evidence="3" key="1">
    <citation type="submission" date="2021-04" db="EMBL/GenBank/DDBJ databases">
        <authorList>
            <consortium name="Molecular Ecology Group"/>
        </authorList>
    </citation>
    <scope>NUCLEOTIDE SEQUENCE</scope>
</reference>
<dbReference type="GO" id="GO:0007264">
    <property type="term" value="P:small GTPase-mediated signal transduction"/>
    <property type="evidence" value="ECO:0007669"/>
    <property type="project" value="InterPro"/>
</dbReference>
<dbReference type="PANTHER" id="PTHR24072">
    <property type="entry name" value="RHO FAMILY GTPASE"/>
    <property type="match status" value="1"/>
</dbReference>
<dbReference type="EMBL" id="CAJHNH020001142">
    <property type="protein sequence ID" value="CAG5121696.1"/>
    <property type="molecule type" value="Genomic_DNA"/>
</dbReference>
<dbReference type="InterPro" id="IPR001806">
    <property type="entry name" value="Small_GTPase"/>
</dbReference>
<dbReference type="PROSITE" id="PS51420">
    <property type="entry name" value="RHO"/>
    <property type="match status" value="1"/>
</dbReference>
<keyword evidence="2" id="KW-0342">GTP-binding</keyword>
<keyword evidence="1" id="KW-0547">Nucleotide-binding</keyword>
<dbReference type="SMART" id="SM00174">
    <property type="entry name" value="RHO"/>
    <property type="match status" value="1"/>
</dbReference>
<name>A0A8S3Z4P0_9EUPU</name>
<dbReference type="Gene3D" id="3.40.50.300">
    <property type="entry name" value="P-loop containing nucleotide triphosphate hydrolases"/>
    <property type="match status" value="1"/>
</dbReference>
<dbReference type="GO" id="GO:0003924">
    <property type="term" value="F:GTPase activity"/>
    <property type="evidence" value="ECO:0007669"/>
    <property type="project" value="InterPro"/>
</dbReference>
<dbReference type="InterPro" id="IPR027417">
    <property type="entry name" value="P-loop_NTPase"/>
</dbReference>
<dbReference type="SUPFAM" id="SSF52540">
    <property type="entry name" value="P-loop containing nucleoside triphosphate hydrolases"/>
    <property type="match status" value="1"/>
</dbReference>
<dbReference type="Pfam" id="PF00071">
    <property type="entry name" value="Ras"/>
    <property type="match status" value="1"/>
</dbReference>
<accession>A0A8S3Z4P0</accession>